<dbReference type="EMBL" id="KV454431">
    <property type="protein sequence ID" value="ODQ79693.1"/>
    <property type="molecule type" value="Genomic_DNA"/>
</dbReference>
<sequence>MSSAVVSKGISAVQEGLSHIGLSEKQQVLTVTSEDKKESSYPEYLPIWDKTIPQQPAYTKVPYDDRALYADTSLPTLLPTLKLASKEISLKEISPKFGTVVTGVQLTDLVDNPKAKDELASLIAQRGVLVFHNQENFFKLGPDKLKEFISYYGVPHEHPTSGNLKGHPEFHNIYKSGTFNPERLYGLTSRTTSTAWHSDVTYEEQPPSYSLIAMVNTPPSGGDTIFADTREAYNRLSDGFKERLHGLKASHSAHEQAAFALKAGGVVRRAPVINYHPIVRQHPVTKRKSIYVNHQFTREIEGYKREESSALLDFLYLHVGTSVDYQIRVNWKQFSVVFWDNRIAIHSAILDFDPKGHTRHAFRLMVRGEVPVEGDLDEAE</sequence>
<name>A0A1E3QPQ8_9ASCO</name>
<evidence type="ECO:0000256" key="2">
    <source>
        <dbReference type="ARBA" id="ARBA00005896"/>
    </source>
</evidence>
<dbReference type="STRING" id="984486.A0A1E3QPQ8"/>
<organism evidence="8 9">
    <name type="scientific">Babjeviella inositovora NRRL Y-12698</name>
    <dbReference type="NCBI Taxonomy" id="984486"/>
    <lineage>
        <taxon>Eukaryota</taxon>
        <taxon>Fungi</taxon>
        <taxon>Dikarya</taxon>
        <taxon>Ascomycota</taxon>
        <taxon>Saccharomycotina</taxon>
        <taxon>Pichiomycetes</taxon>
        <taxon>Serinales incertae sedis</taxon>
        <taxon>Babjeviella</taxon>
    </lineage>
</organism>
<comment type="cofactor">
    <cofactor evidence="1">
        <name>Fe(2+)</name>
        <dbReference type="ChEBI" id="CHEBI:29033"/>
    </cofactor>
</comment>
<keyword evidence="4" id="KW-0223">Dioxygenase</keyword>
<protein>
    <recommendedName>
        <fullName evidence="7">TauD/TfdA-like domain-containing protein</fullName>
    </recommendedName>
</protein>
<evidence type="ECO:0000313" key="8">
    <source>
        <dbReference type="EMBL" id="ODQ79693.1"/>
    </source>
</evidence>
<dbReference type="Proteomes" id="UP000094336">
    <property type="component" value="Unassembled WGS sequence"/>
</dbReference>
<keyword evidence="3" id="KW-0479">Metal-binding</keyword>
<gene>
    <name evidence="8" type="ORF">BABINDRAFT_166809</name>
</gene>
<dbReference type="OrthoDB" id="10257314at2759"/>
<dbReference type="AlphaFoldDB" id="A0A1E3QPQ8"/>
<feature type="domain" description="TauD/TfdA-like" evidence="7">
    <location>
        <begin position="91"/>
        <end position="365"/>
    </location>
</feature>
<evidence type="ECO:0000256" key="3">
    <source>
        <dbReference type="ARBA" id="ARBA00022723"/>
    </source>
</evidence>
<evidence type="ECO:0000256" key="5">
    <source>
        <dbReference type="ARBA" id="ARBA00023002"/>
    </source>
</evidence>
<dbReference type="Pfam" id="PF02668">
    <property type="entry name" value="TauD"/>
    <property type="match status" value="1"/>
</dbReference>
<evidence type="ECO:0000313" key="9">
    <source>
        <dbReference type="Proteomes" id="UP000094336"/>
    </source>
</evidence>
<dbReference type="Gene3D" id="3.60.130.10">
    <property type="entry name" value="Clavaminate synthase-like"/>
    <property type="match status" value="1"/>
</dbReference>
<dbReference type="SUPFAM" id="SSF51197">
    <property type="entry name" value="Clavaminate synthase-like"/>
    <property type="match status" value="1"/>
</dbReference>
<dbReference type="GeneID" id="30148317"/>
<dbReference type="PANTHER" id="PTHR30468">
    <property type="entry name" value="ALPHA-KETOGLUTARATE-DEPENDENT SULFONATE DIOXYGENASE"/>
    <property type="match status" value="1"/>
</dbReference>
<dbReference type="GO" id="GO:0046872">
    <property type="term" value="F:metal ion binding"/>
    <property type="evidence" value="ECO:0007669"/>
    <property type="project" value="UniProtKB-KW"/>
</dbReference>
<dbReference type="GO" id="GO:0005737">
    <property type="term" value="C:cytoplasm"/>
    <property type="evidence" value="ECO:0007669"/>
    <property type="project" value="TreeGrafter"/>
</dbReference>
<evidence type="ECO:0000259" key="7">
    <source>
        <dbReference type="Pfam" id="PF02668"/>
    </source>
</evidence>
<evidence type="ECO:0000256" key="4">
    <source>
        <dbReference type="ARBA" id="ARBA00022964"/>
    </source>
</evidence>
<evidence type="ECO:0000256" key="1">
    <source>
        <dbReference type="ARBA" id="ARBA00001954"/>
    </source>
</evidence>
<proteinExistence type="inferred from homology"/>
<accession>A0A1E3QPQ8</accession>
<evidence type="ECO:0000256" key="6">
    <source>
        <dbReference type="ARBA" id="ARBA00023004"/>
    </source>
</evidence>
<comment type="similarity">
    <text evidence="2">Belongs to the TfdA dioxygenase family.</text>
</comment>
<dbReference type="PANTHER" id="PTHR30468:SF1">
    <property type="entry name" value="ALPHA-KETOGLUTARATE-DEPENDENT SULFONATE DIOXYGENASE"/>
    <property type="match status" value="1"/>
</dbReference>
<dbReference type="InterPro" id="IPR042098">
    <property type="entry name" value="TauD-like_sf"/>
</dbReference>
<dbReference type="InterPro" id="IPR003819">
    <property type="entry name" value="TauD/TfdA-like"/>
</dbReference>
<dbReference type="GO" id="GO:0016706">
    <property type="term" value="F:2-oxoglutarate-dependent dioxygenase activity"/>
    <property type="evidence" value="ECO:0007669"/>
    <property type="project" value="TreeGrafter"/>
</dbReference>
<keyword evidence="9" id="KW-1185">Reference proteome</keyword>
<keyword evidence="6" id="KW-0408">Iron</keyword>
<dbReference type="FunFam" id="3.60.130.10:FF:000003">
    <property type="entry name" value="Alpha-ketoglutarate-dependent taurine dioxygenase"/>
    <property type="match status" value="1"/>
</dbReference>
<dbReference type="InterPro" id="IPR051323">
    <property type="entry name" value="AtsK-like"/>
</dbReference>
<dbReference type="RefSeq" id="XP_018985021.1">
    <property type="nucleotide sequence ID" value="XM_019130464.1"/>
</dbReference>
<keyword evidence="5" id="KW-0560">Oxidoreductase</keyword>
<reference evidence="9" key="1">
    <citation type="submission" date="2016-05" db="EMBL/GenBank/DDBJ databases">
        <title>Comparative genomics of biotechnologically important yeasts.</title>
        <authorList>
            <consortium name="DOE Joint Genome Institute"/>
            <person name="Riley R."/>
            <person name="Haridas S."/>
            <person name="Wolfe K.H."/>
            <person name="Lopes M.R."/>
            <person name="Hittinger C.T."/>
            <person name="Goker M."/>
            <person name="Salamov A."/>
            <person name="Wisecaver J."/>
            <person name="Long T.M."/>
            <person name="Aerts A.L."/>
            <person name="Barry K."/>
            <person name="Choi C."/>
            <person name="Clum A."/>
            <person name="Coughlan A.Y."/>
            <person name="Deshpande S."/>
            <person name="Douglass A.P."/>
            <person name="Hanson S.J."/>
            <person name="Klenk H.-P."/>
            <person name="Labutti K."/>
            <person name="Lapidus A."/>
            <person name="Lindquist E."/>
            <person name="Lipzen A."/>
            <person name="Meier-Kolthoff J.P."/>
            <person name="Ohm R.A."/>
            <person name="Otillar R.P."/>
            <person name="Pangilinan J."/>
            <person name="Peng Y."/>
            <person name="Rokas A."/>
            <person name="Rosa C.A."/>
            <person name="Scheuner C."/>
            <person name="Sibirny A.A."/>
            <person name="Slot J.C."/>
            <person name="Stielow J.B."/>
            <person name="Sun H."/>
            <person name="Kurtzman C.P."/>
            <person name="Blackwell M."/>
            <person name="Grigoriev I.V."/>
            <person name="Jeffries T.W."/>
        </authorList>
    </citation>
    <scope>NUCLEOTIDE SEQUENCE [LARGE SCALE GENOMIC DNA]</scope>
    <source>
        <strain evidence="9">NRRL Y-12698</strain>
    </source>
</reference>